<reference evidence="2 3" key="1">
    <citation type="journal article" date="2023" name="Sci. Data">
        <title>Genome assembly of the Korean intertidal mud-creeper Batillaria attramentaria.</title>
        <authorList>
            <person name="Patra A.K."/>
            <person name="Ho P.T."/>
            <person name="Jun S."/>
            <person name="Lee S.J."/>
            <person name="Kim Y."/>
            <person name="Won Y.J."/>
        </authorList>
    </citation>
    <scope>NUCLEOTIDE SEQUENCE [LARGE SCALE GENOMIC DNA]</scope>
    <source>
        <strain evidence="2">Wonlab-2016</strain>
    </source>
</reference>
<dbReference type="Pfam" id="PF05461">
    <property type="entry name" value="ApoL"/>
    <property type="match status" value="1"/>
</dbReference>
<keyword evidence="3" id="KW-1185">Reference proteome</keyword>
<gene>
    <name evidence="2" type="ORF">BaRGS_00028972</name>
</gene>
<sequence length="257" mass="27139">MLLETPISYSLLVCREGDESKGDPKELREEIIQDATDLKNDIADIISALDKHHKHVNIAKITGAAASIGGAAAVIAGTALCLTGVGAVVGVPLAAAGVGVATAGGVTNVGAGLVEHFLGKHNLANVQKKLDALREQMQALNELLGPTLKEDSEFGGKNAVATGKATCEVETRAVSFWRKFYQAAKATKTVKVATGPGKAVLKGFGRSSIVLTVLFMPFDIYDIVTNAKDLHQKKGNEHCDKLQQMYDALDLISKGEF</sequence>
<dbReference type="AlphaFoldDB" id="A0ABD0JYK4"/>
<proteinExistence type="inferred from homology"/>
<dbReference type="Proteomes" id="UP001519460">
    <property type="component" value="Unassembled WGS sequence"/>
</dbReference>
<dbReference type="EMBL" id="JACVVK020000295">
    <property type="protein sequence ID" value="KAK7479792.1"/>
    <property type="molecule type" value="Genomic_DNA"/>
</dbReference>
<evidence type="ECO:0000256" key="1">
    <source>
        <dbReference type="ARBA" id="ARBA00010090"/>
    </source>
</evidence>
<organism evidence="2 3">
    <name type="scientific">Batillaria attramentaria</name>
    <dbReference type="NCBI Taxonomy" id="370345"/>
    <lineage>
        <taxon>Eukaryota</taxon>
        <taxon>Metazoa</taxon>
        <taxon>Spiralia</taxon>
        <taxon>Lophotrochozoa</taxon>
        <taxon>Mollusca</taxon>
        <taxon>Gastropoda</taxon>
        <taxon>Caenogastropoda</taxon>
        <taxon>Sorbeoconcha</taxon>
        <taxon>Cerithioidea</taxon>
        <taxon>Batillariidae</taxon>
        <taxon>Batillaria</taxon>
    </lineage>
</organism>
<evidence type="ECO:0000313" key="2">
    <source>
        <dbReference type="EMBL" id="KAK7479792.1"/>
    </source>
</evidence>
<protein>
    <submittedName>
        <fullName evidence="2">Uncharacterized protein</fullName>
    </submittedName>
</protein>
<dbReference type="InterPro" id="IPR008405">
    <property type="entry name" value="ApoL"/>
</dbReference>
<comment type="similarity">
    <text evidence="1">Belongs to the apolipoprotein L family.</text>
</comment>
<dbReference type="PANTHER" id="PTHR14096">
    <property type="entry name" value="APOLIPOPROTEIN L"/>
    <property type="match status" value="1"/>
</dbReference>
<accession>A0ABD0JYK4</accession>
<comment type="caution">
    <text evidence="2">The sequence shown here is derived from an EMBL/GenBank/DDBJ whole genome shotgun (WGS) entry which is preliminary data.</text>
</comment>
<dbReference type="PANTHER" id="PTHR14096:SF28">
    <property type="entry name" value="APOLIPOPROTEIN L, 1-RELATED"/>
    <property type="match status" value="1"/>
</dbReference>
<evidence type="ECO:0000313" key="3">
    <source>
        <dbReference type="Proteomes" id="UP001519460"/>
    </source>
</evidence>
<name>A0ABD0JYK4_9CAEN</name>